<dbReference type="AlphaFoldDB" id="A0AAE0GXV1"/>
<evidence type="ECO:0000256" key="4">
    <source>
        <dbReference type="SAM" id="MobiDB-lite"/>
    </source>
</evidence>
<dbReference type="InterPro" id="IPR037231">
    <property type="entry name" value="NAP-like_sf"/>
</dbReference>
<evidence type="ECO:0000256" key="1">
    <source>
        <dbReference type="ARBA" id="ARBA00009947"/>
    </source>
</evidence>
<sequence>MPKAPRIEEILDVEDEENELPKEVLTDLGDIQNDLEEVAKQQEKREQALAREFDVKKQPIWKRRNDLLKTVPEFWLKCFENHPCLQAMIIEEDKDALKFLESMEYTLSEKGDVVTFHFKTNPYFTNPQLKKFVREDEDGNIQAESTKIEWKAGKSLIKTGSDKGAKRDAASIEESFFTWFDCEKYGEGELMEIFSDLNTDPLPAFLGEIDEEGIMMADDDDDEEDDEDDEDE</sequence>
<dbReference type="GO" id="GO:0000724">
    <property type="term" value="P:double-strand break repair via homologous recombination"/>
    <property type="evidence" value="ECO:0007669"/>
    <property type="project" value="UniProtKB-ARBA"/>
</dbReference>
<gene>
    <name evidence="5" type="ORF">CYMTET_6101</name>
</gene>
<keyword evidence="2" id="KW-0143">Chaperone</keyword>
<dbReference type="Proteomes" id="UP001190700">
    <property type="component" value="Unassembled WGS sequence"/>
</dbReference>
<evidence type="ECO:0000256" key="3">
    <source>
        <dbReference type="RuleBase" id="RU003876"/>
    </source>
</evidence>
<evidence type="ECO:0000313" key="5">
    <source>
        <dbReference type="EMBL" id="KAK3286342.1"/>
    </source>
</evidence>
<comment type="caution">
    <text evidence="5">The sequence shown here is derived from an EMBL/GenBank/DDBJ whole genome shotgun (WGS) entry which is preliminary data.</text>
</comment>
<protein>
    <recommendedName>
        <fullName evidence="7">Nucleosome assembly protein</fullName>
    </recommendedName>
</protein>
<dbReference type="EMBL" id="LGRX02001314">
    <property type="protein sequence ID" value="KAK3286342.1"/>
    <property type="molecule type" value="Genomic_DNA"/>
</dbReference>
<keyword evidence="6" id="KW-1185">Reference proteome</keyword>
<proteinExistence type="inferred from homology"/>
<dbReference type="GO" id="GO:0006334">
    <property type="term" value="P:nucleosome assembly"/>
    <property type="evidence" value="ECO:0007669"/>
    <property type="project" value="InterPro"/>
</dbReference>
<dbReference type="SUPFAM" id="SSF143113">
    <property type="entry name" value="NAP-like"/>
    <property type="match status" value="1"/>
</dbReference>
<organism evidence="5 6">
    <name type="scientific">Cymbomonas tetramitiformis</name>
    <dbReference type="NCBI Taxonomy" id="36881"/>
    <lineage>
        <taxon>Eukaryota</taxon>
        <taxon>Viridiplantae</taxon>
        <taxon>Chlorophyta</taxon>
        <taxon>Pyramimonadophyceae</taxon>
        <taxon>Pyramimonadales</taxon>
        <taxon>Pyramimonadaceae</taxon>
        <taxon>Cymbomonas</taxon>
    </lineage>
</organism>
<dbReference type="Gene3D" id="3.30.1120.90">
    <property type="entry name" value="Nucleosome assembly protein"/>
    <property type="match status" value="1"/>
</dbReference>
<evidence type="ECO:0000256" key="2">
    <source>
        <dbReference type="ARBA" id="ARBA00023186"/>
    </source>
</evidence>
<dbReference type="InterPro" id="IPR002164">
    <property type="entry name" value="NAP_family"/>
</dbReference>
<dbReference type="Pfam" id="PF00956">
    <property type="entry name" value="NAP"/>
    <property type="match status" value="1"/>
</dbReference>
<dbReference type="PANTHER" id="PTHR11875">
    <property type="entry name" value="TESTIS-SPECIFIC Y-ENCODED PROTEIN"/>
    <property type="match status" value="1"/>
</dbReference>
<reference evidence="5 6" key="1">
    <citation type="journal article" date="2015" name="Genome Biol. Evol.">
        <title>Comparative Genomics of a Bacterivorous Green Alga Reveals Evolutionary Causalities and Consequences of Phago-Mixotrophic Mode of Nutrition.</title>
        <authorList>
            <person name="Burns J.A."/>
            <person name="Paasch A."/>
            <person name="Narechania A."/>
            <person name="Kim E."/>
        </authorList>
    </citation>
    <scope>NUCLEOTIDE SEQUENCE [LARGE SCALE GENOMIC DNA]</scope>
    <source>
        <strain evidence="5 6">PLY_AMNH</strain>
    </source>
</reference>
<name>A0AAE0GXV1_9CHLO</name>
<evidence type="ECO:0000313" key="6">
    <source>
        <dbReference type="Proteomes" id="UP001190700"/>
    </source>
</evidence>
<comment type="similarity">
    <text evidence="1 3">Belongs to the nucleosome assembly protein (NAP) family.</text>
</comment>
<dbReference type="Gene3D" id="1.20.5.1500">
    <property type="match status" value="1"/>
</dbReference>
<evidence type="ECO:0008006" key="7">
    <source>
        <dbReference type="Google" id="ProtNLM"/>
    </source>
</evidence>
<dbReference type="GO" id="GO:0005634">
    <property type="term" value="C:nucleus"/>
    <property type="evidence" value="ECO:0007669"/>
    <property type="project" value="InterPro"/>
</dbReference>
<feature type="region of interest" description="Disordered" evidence="4">
    <location>
        <begin position="212"/>
        <end position="232"/>
    </location>
</feature>
<accession>A0AAE0GXV1</accession>
<dbReference type="GO" id="GO:0042393">
    <property type="term" value="F:histone binding"/>
    <property type="evidence" value="ECO:0007669"/>
    <property type="project" value="UniProtKB-ARBA"/>
</dbReference>